<accession>A0ABD5XW36</accession>
<organism evidence="1 2">
    <name type="scientific">Halobaculum litoreum</name>
    <dbReference type="NCBI Taxonomy" id="3031998"/>
    <lineage>
        <taxon>Archaea</taxon>
        <taxon>Methanobacteriati</taxon>
        <taxon>Methanobacteriota</taxon>
        <taxon>Stenosarchaea group</taxon>
        <taxon>Halobacteria</taxon>
        <taxon>Halobacteriales</taxon>
        <taxon>Haloferacaceae</taxon>
        <taxon>Halobaculum</taxon>
    </lineage>
</organism>
<evidence type="ECO:0000313" key="1">
    <source>
        <dbReference type="EMBL" id="MFC7137869.1"/>
    </source>
</evidence>
<dbReference type="EMBL" id="JBHSZG010000008">
    <property type="protein sequence ID" value="MFC7137869.1"/>
    <property type="molecule type" value="Genomic_DNA"/>
</dbReference>
<dbReference type="Proteomes" id="UP001596368">
    <property type="component" value="Unassembled WGS sequence"/>
</dbReference>
<gene>
    <name evidence="1" type="ORF">ACFQRB_18325</name>
</gene>
<reference evidence="1 2" key="1">
    <citation type="journal article" date="2019" name="Int. J. Syst. Evol. Microbiol.">
        <title>The Global Catalogue of Microorganisms (GCM) 10K type strain sequencing project: providing services to taxonomists for standard genome sequencing and annotation.</title>
        <authorList>
            <consortium name="The Broad Institute Genomics Platform"/>
            <consortium name="The Broad Institute Genome Sequencing Center for Infectious Disease"/>
            <person name="Wu L."/>
            <person name="Ma J."/>
        </authorList>
    </citation>
    <scope>NUCLEOTIDE SEQUENCE [LARGE SCALE GENOMIC DNA]</scope>
    <source>
        <strain evidence="1 2">DT92</strain>
    </source>
</reference>
<comment type="caution">
    <text evidence="1">The sequence shown here is derived from an EMBL/GenBank/DDBJ whole genome shotgun (WGS) entry which is preliminary data.</text>
</comment>
<proteinExistence type="predicted"/>
<dbReference type="AlphaFoldDB" id="A0ABD5XW36"/>
<keyword evidence="2" id="KW-1185">Reference proteome</keyword>
<evidence type="ECO:0000313" key="2">
    <source>
        <dbReference type="Proteomes" id="UP001596368"/>
    </source>
</evidence>
<protein>
    <recommendedName>
        <fullName evidence="3">ParB/Sulfiredoxin domain-containing protein</fullName>
    </recommendedName>
</protein>
<name>A0ABD5XW36_9EURY</name>
<evidence type="ECO:0008006" key="3">
    <source>
        <dbReference type="Google" id="ProtNLM"/>
    </source>
</evidence>
<sequence length="271" mass="31672">MNRSSAWSFEGTVRESARRLIDRLPTLERPLLTARDRYARAHVAVRRLHNRLRYDAPPDPYRFVHVDPASVERGIEFPVAKYRQAGEIAGGDWDRRGFRFEEFDVFRAYRAHFRDGVAWEDTDFYDRIVAQIERGEPRWGCRTEAEFRERFERIERLYERIRTDGYRTQAELLASGDADPAGTGRHSELLTERLKDEIAVHIDRDGGIMFSDGRNRLSIAKLVGLESVPVRVLKRHADWQAVRDAYVRGESWAAEYADHPDVSYLEFDSVR</sequence>